<dbReference type="AlphaFoldDB" id="A0A7C8UIQ0"/>
<dbReference type="Proteomes" id="UP000472727">
    <property type="component" value="Unassembled WGS sequence"/>
</dbReference>
<proteinExistence type="predicted"/>
<dbReference type="Proteomes" id="UP000614610">
    <property type="component" value="Unassembled WGS sequence"/>
</dbReference>
<evidence type="ECO:0000313" key="2">
    <source>
        <dbReference type="EMBL" id="KAF3211573.1"/>
    </source>
</evidence>
<evidence type="ECO:0000313" key="1">
    <source>
        <dbReference type="EMBL" id="KAF3211464.1"/>
    </source>
</evidence>
<reference evidence="1 3" key="1">
    <citation type="submission" date="2019-06" db="EMBL/GenBank/DDBJ databases">
        <authorList>
            <person name="Palmer J.M."/>
        </authorList>
    </citation>
    <scope>NUCLEOTIDE SEQUENCE [LARGE SCALE GENOMIC DNA]</scope>
    <source>
        <strain evidence="1 3">TWF106</strain>
        <strain evidence="2">TWF679</strain>
    </source>
</reference>
<name>A0A7C8UIQ0_ORBOL</name>
<dbReference type="EMBL" id="WIWS01000074">
    <property type="protein sequence ID" value="KAF3211464.1"/>
    <property type="molecule type" value="Genomic_DNA"/>
</dbReference>
<gene>
    <name evidence="1" type="ORF">TWF106_010186</name>
    <name evidence="2" type="ORF">TWF679_006378</name>
</gene>
<dbReference type="EMBL" id="WIWT01000033">
    <property type="protein sequence ID" value="KAF3211573.1"/>
    <property type="molecule type" value="Genomic_DNA"/>
</dbReference>
<protein>
    <submittedName>
        <fullName evidence="1">Uncharacterized protein</fullName>
    </submittedName>
</protein>
<organism evidence="1 3">
    <name type="scientific">Orbilia oligospora</name>
    <name type="common">Nematode-trapping fungus</name>
    <name type="synonym">Arthrobotrys oligospora</name>
    <dbReference type="NCBI Taxonomy" id="2813651"/>
    <lineage>
        <taxon>Eukaryota</taxon>
        <taxon>Fungi</taxon>
        <taxon>Dikarya</taxon>
        <taxon>Ascomycota</taxon>
        <taxon>Pezizomycotina</taxon>
        <taxon>Orbiliomycetes</taxon>
        <taxon>Orbiliales</taxon>
        <taxon>Orbiliaceae</taxon>
        <taxon>Orbilia</taxon>
    </lineage>
</organism>
<sequence>MLVDFFQYKASFPDVVVGKQVRSQTQQEKTLARIRFSFRDTHQPVRISAPAQLTVARESEHEHTNMFQLFPAAPRKMPRVVERRLAWDITSIWVLGFEVGLRMLNVPSHRDQFNPVCHAFDT</sequence>
<accession>A0A7C8UIQ0</accession>
<comment type="caution">
    <text evidence="1">The sequence shown here is derived from an EMBL/GenBank/DDBJ whole genome shotgun (WGS) entry which is preliminary data.</text>
</comment>
<evidence type="ECO:0000313" key="3">
    <source>
        <dbReference type="Proteomes" id="UP000472727"/>
    </source>
</evidence>